<evidence type="ECO:0000313" key="2">
    <source>
        <dbReference type="Proteomes" id="UP001293169"/>
    </source>
</evidence>
<keyword evidence="2" id="KW-1185">Reference proteome</keyword>
<reference evidence="1 2" key="1">
    <citation type="submission" date="2023-12" db="EMBL/GenBank/DDBJ databases">
        <title>N/s.</title>
        <authorList>
            <person name="Dale J."/>
        </authorList>
    </citation>
    <scope>NUCLEOTIDE SEQUENCE [LARGE SCALE GENOMIC DNA]</scope>
    <source>
        <strain evidence="1 2">2023EL-01226</strain>
    </source>
</reference>
<evidence type="ECO:0000313" key="1">
    <source>
        <dbReference type="EMBL" id="MDZ7467140.1"/>
    </source>
</evidence>
<dbReference type="EMBL" id="JAXUDK010000010">
    <property type="protein sequence ID" value="MDZ7467140.1"/>
    <property type="molecule type" value="Genomic_DNA"/>
</dbReference>
<name>A0ABU5M4K3_RAOPL</name>
<dbReference type="Proteomes" id="UP001293169">
    <property type="component" value="Unassembled WGS sequence"/>
</dbReference>
<dbReference type="RefSeq" id="WP_318327590.1">
    <property type="nucleotide sequence ID" value="NZ_JAUBKU010000039.1"/>
</dbReference>
<comment type="caution">
    <text evidence="1">The sequence shown here is derived from an EMBL/GenBank/DDBJ whole genome shotgun (WGS) entry which is preliminary data.</text>
</comment>
<sequence length="145" mass="15915">METEIDVLKATGKATAREIAARMKIEPVEILAMLREHEDMGQVVNINGYWTLLVPFTPEVKPEAVVITKPVFRAKNLTKVSTQRRPERLDLDAEFEKISGLLRQQGEMTAADIGKALDGDADCYCPHCNATDPDIADCGSEGVTA</sequence>
<proteinExistence type="predicted"/>
<organism evidence="1 2">
    <name type="scientific">Raoultella planticola</name>
    <name type="common">Klebsiella planticola</name>
    <dbReference type="NCBI Taxonomy" id="575"/>
    <lineage>
        <taxon>Bacteria</taxon>
        <taxon>Pseudomonadati</taxon>
        <taxon>Pseudomonadota</taxon>
        <taxon>Gammaproteobacteria</taxon>
        <taxon>Enterobacterales</taxon>
        <taxon>Enterobacteriaceae</taxon>
        <taxon>Klebsiella/Raoultella group</taxon>
        <taxon>Raoultella</taxon>
    </lineage>
</organism>
<accession>A0ABU5M4K3</accession>
<gene>
    <name evidence="1" type="ORF">U5E74_16005</name>
</gene>
<protein>
    <submittedName>
        <fullName evidence="1">Uncharacterized protein</fullName>
    </submittedName>
</protein>